<reference evidence="5" key="1">
    <citation type="submission" date="2025-08" db="UniProtKB">
        <authorList>
            <consortium name="RefSeq"/>
        </authorList>
    </citation>
    <scope>IDENTIFICATION</scope>
</reference>
<gene>
    <name evidence="5" type="primary">LOC108008133</name>
</gene>
<feature type="transmembrane region" description="Helical" evidence="1">
    <location>
        <begin position="277"/>
        <end position="298"/>
    </location>
</feature>
<dbReference type="PANTHER" id="PTHR11161">
    <property type="entry name" value="O-ACYLTRANSFERASE"/>
    <property type="match status" value="1"/>
</dbReference>
<feature type="transmembrane region" description="Helical" evidence="1">
    <location>
        <begin position="557"/>
        <end position="582"/>
    </location>
</feature>
<feature type="transmembrane region" description="Helical" evidence="1">
    <location>
        <begin position="632"/>
        <end position="656"/>
    </location>
</feature>
<dbReference type="GO" id="GO:0016747">
    <property type="term" value="F:acyltransferase activity, transferring groups other than amino-acyl groups"/>
    <property type="evidence" value="ECO:0007669"/>
    <property type="project" value="InterPro"/>
</dbReference>
<keyword evidence="1" id="KW-1133">Transmembrane helix</keyword>
<dbReference type="Pfam" id="PF20146">
    <property type="entry name" value="NRF"/>
    <property type="match status" value="1"/>
</dbReference>
<dbReference type="GeneID" id="108008133"/>
<feature type="transmembrane region" description="Helical" evidence="1">
    <location>
        <begin position="354"/>
        <end position="376"/>
    </location>
</feature>
<dbReference type="InterPro" id="IPR002656">
    <property type="entry name" value="Acyl_transf_3_dom"/>
</dbReference>
<feature type="transmembrane region" description="Helical" evidence="1">
    <location>
        <begin position="205"/>
        <end position="226"/>
    </location>
</feature>
<feature type="transmembrane region" description="Helical" evidence="1">
    <location>
        <begin position="482"/>
        <end position="501"/>
    </location>
</feature>
<evidence type="ECO:0000313" key="4">
    <source>
        <dbReference type="Proteomes" id="UP001652628"/>
    </source>
</evidence>
<accession>A0AB39Z2K3</accession>
<feature type="transmembrane region" description="Helical" evidence="1">
    <location>
        <begin position="441"/>
        <end position="462"/>
    </location>
</feature>
<keyword evidence="1" id="KW-0812">Transmembrane</keyword>
<dbReference type="Pfam" id="PF01757">
    <property type="entry name" value="Acyl_transf_3"/>
    <property type="match status" value="1"/>
</dbReference>
<dbReference type="SMART" id="SM00703">
    <property type="entry name" value="NRF"/>
    <property type="match status" value="1"/>
</dbReference>
<proteinExistence type="predicted"/>
<evidence type="ECO:0000256" key="1">
    <source>
        <dbReference type="SAM" id="Phobius"/>
    </source>
</evidence>
<dbReference type="AlphaFoldDB" id="A0AB39Z2K3"/>
<feature type="transmembrane region" description="Helical" evidence="1">
    <location>
        <begin position="310"/>
        <end position="334"/>
    </location>
</feature>
<keyword evidence="2" id="KW-0732">Signal</keyword>
<dbReference type="RefSeq" id="XP_016927411.3">
    <property type="nucleotide sequence ID" value="XM_017071922.3"/>
</dbReference>
<dbReference type="InterPro" id="IPR052728">
    <property type="entry name" value="O2_lipid_transport_reg"/>
</dbReference>
<feature type="domain" description="Nose resistant-to-fluoxetine protein N-terminal" evidence="3">
    <location>
        <begin position="67"/>
        <end position="196"/>
    </location>
</feature>
<feature type="transmembrane region" description="Helical" evidence="1">
    <location>
        <begin position="513"/>
        <end position="537"/>
    </location>
</feature>
<feature type="transmembrane region" description="Helical" evidence="1">
    <location>
        <begin position="415"/>
        <end position="434"/>
    </location>
</feature>
<dbReference type="InterPro" id="IPR006621">
    <property type="entry name" value="Nose-resist-to-fluoxetine_N"/>
</dbReference>
<sequence length="694" mass="78865">MVNILRTILLSGLVLISAAQPKDDDVLPGFQSLKSLEPLGTAFAEYFHNVTLKGLDLVNPRLPTQQDLLCLKHLTELVSALSSGEYWALKMIDSWGSIPPGILTGNQYSLGNYDECLNIKKNSIRGKYCFLETKPSNIIGIENALTPYWKIKTATCFPDSCSAVHMNKFLSQMSQRILNFSIPGTIMTIKDSSCQTTESEPWDGLTYFTIIFLSLMGSIVAIFTLYDYFLCQDQDKLPAIVKVFSARVNSRAIFRIVNTNSNPNVIDCLHGIRCMSLFWVVYCHGHQYLSSVYINFLHFIPWAEYPFTSFFVHGFFSVDSFFVIGGLLVALITLRSMDKTKGKLNVPLMYLHRLIRIVPIVAMAILVYMNLMGVVANGPLFKDGFSGKQNCENGWYRTLLFVNNYFDDGCLGHTWYLSVDMQLFLISPILLISLHKWGKKAAAGIVVLIVLFAGLLFGSMMVNHYAMLLKNSNEETQKLYFYTHYHCTPWLIGFMFGYFLYLNQGRKFHLNWIAVWSGWILCLAMLFTSIFALYPAAEWTSPALSTLEDASYYTLTRLGWSFSICWVIFACMQGYGGLANSFLSSPLWQPLSRLSYSVYIWHVFVLEINTRITRTNLYLSDYQMMLRFWSDIGISTLLAFVLYLIIEAPFAGLDLFIRPQKKVSNNCKTSTILDATKQIDIVTDGSNEVEERSN</sequence>
<feature type="chain" id="PRO_5046294105" evidence="2">
    <location>
        <begin position="20"/>
        <end position="694"/>
    </location>
</feature>
<keyword evidence="4" id="KW-1185">Reference proteome</keyword>
<organism evidence="4 5">
    <name type="scientific">Drosophila suzukii</name>
    <name type="common">Spotted-wing drosophila fruit fly</name>
    <dbReference type="NCBI Taxonomy" id="28584"/>
    <lineage>
        <taxon>Eukaryota</taxon>
        <taxon>Metazoa</taxon>
        <taxon>Ecdysozoa</taxon>
        <taxon>Arthropoda</taxon>
        <taxon>Hexapoda</taxon>
        <taxon>Insecta</taxon>
        <taxon>Pterygota</taxon>
        <taxon>Neoptera</taxon>
        <taxon>Endopterygota</taxon>
        <taxon>Diptera</taxon>
        <taxon>Brachycera</taxon>
        <taxon>Muscomorpha</taxon>
        <taxon>Ephydroidea</taxon>
        <taxon>Drosophilidae</taxon>
        <taxon>Drosophila</taxon>
        <taxon>Sophophora</taxon>
    </lineage>
</organism>
<feature type="signal peptide" evidence="2">
    <location>
        <begin position="1"/>
        <end position="19"/>
    </location>
</feature>
<evidence type="ECO:0000259" key="3">
    <source>
        <dbReference type="SMART" id="SM00703"/>
    </source>
</evidence>
<name>A0AB39Z2K3_DROSZ</name>
<keyword evidence="1" id="KW-0472">Membrane</keyword>
<evidence type="ECO:0000256" key="2">
    <source>
        <dbReference type="SAM" id="SignalP"/>
    </source>
</evidence>
<dbReference type="Proteomes" id="UP001652628">
    <property type="component" value="Chromosome 2R"/>
</dbReference>
<dbReference type="PANTHER" id="PTHR11161:SF0">
    <property type="entry name" value="O-ACYLTRANSFERASE LIKE PROTEIN"/>
    <property type="match status" value="1"/>
</dbReference>
<protein>
    <submittedName>
        <fullName evidence="5">Nose resistant to fluoxetine protein 6-like</fullName>
    </submittedName>
</protein>
<evidence type="ECO:0000313" key="5">
    <source>
        <dbReference type="RefSeq" id="XP_016927411.3"/>
    </source>
</evidence>